<dbReference type="Pfam" id="PF01326">
    <property type="entry name" value="PPDK_N"/>
    <property type="match status" value="2"/>
</dbReference>
<evidence type="ECO:0000259" key="15">
    <source>
        <dbReference type="Pfam" id="PF02896"/>
    </source>
</evidence>
<dbReference type="InterPro" id="IPR036637">
    <property type="entry name" value="Phosphohistidine_dom_sf"/>
</dbReference>
<feature type="region of interest" description="Disordered" evidence="12">
    <location>
        <begin position="1"/>
        <end position="46"/>
    </location>
</feature>
<sequence>MPENPEKPEEKKPATKATAPKPTPKPTRKAASTTESPAAASGSGSAPQTAAAATAAKFVYDFHEGNKDLKDLLGGKGANLAEMTNLGLPVPPGFTITTEACKVYLADGAEPPALRDEVSAHLDALERRMGKRLGQADDPLLVSVRSGAKFSMPGMMDTVLNIGLSDACLPGLAAQAGDERFAWDSYRRLIQMFGNTVQGIDGELFENAIEAARSAKGVATDVELAAADLEALVGTFKDIVARETGRPFPQDPREQLDLAVRAVFDSWNGERAKLYRRQERIAGDLGTAVNICSMVFGNLGPDSGTGVAFTRDPASGQQGVYGDYLQNAQGEDVVAGIRNTVPLAKLQDLDRASYDELLQIMETLETHYRDLCDIEFTIERGKLWMLQTRVGKRTAAAAFRIAVQLVDQGLITEAEALQRVSGAQLAQLMFPRFDNGHKGDLLARGIAASPGAAVGKAVFDSYTAVKWSRSGEQVILIRRETNPDDLDGMIAAEGILTSRGGKTSHAAVVARGMGKTCVCGAEELEVDTKRRQLTAPGGEIVDEGDVVSIDGSSGKVYRGRVPVVPSPVVEYFEGRMHAGAEDADELVVAVHRLMSYADRIRRLRVRANADNFDDAARARRFGAQGIGLCRTEHMFLGERRELVERLILADTEEERDAALTELLPLQQRDFVQLFEVMDGLPVTVRLLDPPLHEFLPDITELSVRVALAESRQDHNENDLRLLQAVHRLHEQNPMLGLRGVRLGLVIPGLFTMQVRAIAEAAAQRRAAKGDPRAEIMIPLVGTVQELELVRDEAEAVIAEVEAARGVALKLTLGTMIELPRAALTAGQIAESADFFSFGTNDLTQTVWGFSRDDVEASFFTAYLEKGIFGVSPFETIDKDGVGALVRDAAKAGRATRPDLKLGVCGEHGGDPESVHFFHEVGLDYVSCSPFRIPVARLEAARAAAASPPAT</sequence>
<feature type="compositionally biased region" description="Low complexity" evidence="12">
    <location>
        <begin position="29"/>
        <end position="46"/>
    </location>
</feature>
<feature type="compositionally biased region" description="Basic and acidic residues" evidence="12">
    <location>
        <begin position="1"/>
        <end position="13"/>
    </location>
</feature>
<dbReference type="NCBIfam" id="TIGR01828">
    <property type="entry name" value="pyru_phos_dikin"/>
    <property type="match status" value="1"/>
</dbReference>
<dbReference type="Proteomes" id="UP001500443">
    <property type="component" value="Unassembled WGS sequence"/>
</dbReference>
<dbReference type="InterPro" id="IPR000121">
    <property type="entry name" value="PEP_util_C"/>
</dbReference>
<evidence type="ECO:0000256" key="1">
    <source>
        <dbReference type="ARBA" id="ARBA00001946"/>
    </source>
</evidence>
<feature type="domain" description="PEP-utilising enzyme mobile" evidence="13">
    <location>
        <begin position="472"/>
        <end position="554"/>
    </location>
</feature>
<dbReference type="InterPro" id="IPR040442">
    <property type="entry name" value="Pyrv_kinase-like_dom_sf"/>
</dbReference>
<dbReference type="RefSeq" id="WP_344291416.1">
    <property type="nucleotide sequence ID" value="NZ_BAAAPF010000142.1"/>
</dbReference>
<dbReference type="Gene3D" id="1.20.80.30">
    <property type="match status" value="1"/>
</dbReference>
<dbReference type="SUPFAM" id="SSF56059">
    <property type="entry name" value="Glutathione synthetase ATP-binding domain-like"/>
    <property type="match status" value="1"/>
</dbReference>
<keyword evidence="10" id="KW-0460">Magnesium</keyword>
<dbReference type="Gene3D" id="3.50.30.10">
    <property type="entry name" value="Phosphohistidine domain"/>
    <property type="match status" value="1"/>
</dbReference>
<dbReference type="SUPFAM" id="SSF51621">
    <property type="entry name" value="Phosphoenolpyruvate/pyruvate domain"/>
    <property type="match status" value="1"/>
</dbReference>
<dbReference type="InterPro" id="IPR002192">
    <property type="entry name" value="PPDK_AMP/ATP-bd"/>
</dbReference>
<keyword evidence="5" id="KW-0808">Transferase</keyword>
<evidence type="ECO:0000259" key="13">
    <source>
        <dbReference type="Pfam" id="PF00391"/>
    </source>
</evidence>
<reference evidence="16 17" key="1">
    <citation type="journal article" date="2019" name="Int. J. Syst. Evol. Microbiol.">
        <title>The Global Catalogue of Microorganisms (GCM) 10K type strain sequencing project: providing services to taxonomists for standard genome sequencing and annotation.</title>
        <authorList>
            <consortium name="The Broad Institute Genomics Platform"/>
            <consortium name="The Broad Institute Genome Sequencing Center for Infectious Disease"/>
            <person name="Wu L."/>
            <person name="Ma J."/>
        </authorList>
    </citation>
    <scope>NUCLEOTIDE SEQUENCE [LARGE SCALE GENOMIC DNA]</scope>
    <source>
        <strain evidence="16 17">JCM 15481</strain>
    </source>
</reference>
<evidence type="ECO:0000256" key="9">
    <source>
        <dbReference type="ARBA" id="ARBA00022840"/>
    </source>
</evidence>
<dbReference type="InterPro" id="IPR010121">
    <property type="entry name" value="Pyruvate_phosphate_dikinase"/>
</dbReference>
<dbReference type="Gene3D" id="1.10.189.10">
    <property type="entry name" value="Pyruvate Phosphate Dikinase, domain 2"/>
    <property type="match status" value="1"/>
</dbReference>
<organism evidence="16 17">
    <name type="scientific">Streptomyces synnematoformans</name>
    <dbReference type="NCBI Taxonomy" id="415721"/>
    <lineage>
        <taxon>Bacteria</taxon>
        <taxon>Bacillati</taxon>
        <taxon>Actinomycetota</taxon>
        <taxon>Actinomycetes</taxon>
        <taxon>Kitasatosporales</taxon>
        <taxon>Streptomycetaceae</taxon>
        <taxon>Streptomyces</taxon>
    </lineage>
</organism>
<feature type="domain" description="Pyruvate phosphate dikinase AMP/ATP-binding" evidence="14">
    <location>
        <begin position="345"/>
        <end position="397"/>
    </location>
</feature>
<evidence type="ECO:0000256" key="3">
    <source>
        <dbReference type="ARBA" id="ARBA00011994"/>
    </source>
</evidence>
<accession>A0ABN2YV62</accession>
<evidence type="ECO:0000256" key="4">
    <source>
        <dbReference type="ARBA" id="ARBA00020138"/>
    </source>
</evidence>
<keyword evidence="16" id="KW-0670">Pyruvate</keyword>
<comment type="caution">
    <text evidence="16">The sequence shown here is derived from an EMBL/GenBank/DDBJ whole genome shotgun (WGS) entry which is preliminary data.</text>
</comment>
<dbReference type="Pfam" id="PF00391">
    <property type="entry name" value="PEP-utilizers"/>
    <property type="match status" value="1"/>
</dbReference>
<keyword evidence="17" id="KW-1185">Reference proteome</keyword>
<proteinExistence type="inferred from homology"/>
<evidence type="ECO:0000256" key="10">
    <source>
        <dbReference type="ARBA" id="ARBA00022842"/>
    </source>
</evidence>
<keyword evidence="7" id="KW-0547">Nucleotide-binding</keyword>
<name>A0ABN2YV62_9ACTN</name>
<evidence type="ECO:0000256" key="8">
    <source>
        <dbReference type="ARBA" id="ARBA00022777"/>
    </source>
</evidence>
<dbReference type="InterPro" id="IPR018274">
    <property type="entry name" value="PEP_util_AS"/>
</dbReference>
<dbReference type="InterPro" id="IPR008279">
    <property type="entry name" value="PEP-util_enz_mobile_dom"/>
</dbReference>
<dbReference type="PROSITE" id="PS00370">
    <property type="entry name" value="PEP_ENZYMES_PHOS_SITE"/>
    <property type="match status" value="1"/>
</dbReference>
<dbReference type="EMBL" id="BAAAPF010000142">
    <property type="protein sequence ID" value="GAA2132056.1"/>
    <property type="molecule type" value="Genomic_DNA"/>
</dbReference>
<dbReference type="PIRSF" id="PIRSF000853">
    <property type="entry name" value="PPDK"/>
    <property type="match status" value="1"/>
</dbReference>
<dbReference type="EC" id="2.7.9.1" evidence="3 11"/>
<dbReference type="InterPro" id="IPR015813">
    <property type="entry name" value="Pyrv/PenolPyrv_kinase-like_dom"/>
</dbReference>
<keyword evidence="6" id="KW-0479">Metal-binding</keyword>
<evidence type="ECO:0000313" key="17">
    <source>
        <dbReference type="Proteomes" id="UP001500443"/>
    </source>
</evidence>
<evidence type="ECO:0000313" key="16">
    <source>
        <dbReference type="EMBL" id="GAA2132056.1"/>
    </source>
</evidence>
<dbReference type="Gene3D" id="3.20.20.60">
    <property type="entry name" value="Phosphoenolpyruvate-binding domains"/>
    <property type="match status" value="1"/>
</dbReference>
<gene>
    <name evidence="16" type="primary">ppdK</name>
    <name evidence="16" type="ORF">GCM10009802_40310</name>
</gene>
<dbReference type="SUPFAM" id="SSF52009">
    <property type="entry name" value="Phosphohistidine domain"/>
    <property type="match status" value="1"/>
</dbReference>
<feature type="domain" description="Pyruvate phosphate dikinase AMP/ATP-binding" evidence="14">
    <location>
        <begin position="115"/>
        <end position="339"/>
    </location>
</feature>
<evidence type="ECO:0000256" key="6">
    <source>
        <dbReference type="ARBA" id="ARBA00022723"/>
    </source>
</evidence>
<evidence type="ECO:0000256" key="12">
    <source>
        <dbReference type="SAM" id="MobiDB-lite"/>
    </source>
</evidence>
<evidence type="ECO:0000259" key="14">
    <source>
        <dbReference type="Pfam" id="PF01326"/>
    </source>
</evidence>
<evidence type="ECO:0000256" key="7">
    <source>
        <dbReference type="ARBA" id="ARBA00022741"/>
    </source>
</evidence>
<evidence type="ECO:0000256" key="5">
    <source>
        <dbReference type="ARBA" id="ARBA00022679"/>
    </source>
</evidence>
<evidence type="ECO:0000256" key="2">
    <source>
        <dbReference type="ARBA" id="ARBA00007837"/>
    </source>
</evidence>
<comment type="catalytic activity">
    <reaction evidence="11">
        <text>pyruvate + phosphate + ATP = phosphoenolpyruvate + AMP + diphosphate + H(+)</text>
        <dbReference type="Rhea" id="RHEA:10756"/>
        <dbReference type="ChEBI" id="CHEBI:15361"/>
        <dbReference type="ChEBI" id="CHEBI:15378"/>
        <dbReference type="ChEBI" id="CHEBI:30616"/>
        <dbReference type="ChEBI" id="CHEBI:33019"/>
        <dbReference type="ChEBI" id="CHEBI:43474"/>
        <dbReference type="ChEBI" id="CHEBI:58702"/>
        <dbReference type="ChEBI" id="CHEBI:456215"/>
        <dbReference type="EC" id="2.7.9.1"/>
    </reaction>
</comment>
<dbReference type="Gene3D" id="3.30.1490.20">
    <property type="entry name" value="ATP-grasp fold, A domain"/>
    <property type="match status" value="1"/>
</dbReference>
<comment type="cofactor">
    <cofactor evidence="1 11">
        <name>Mg(2+)</name>
        <dbReference type="ChEBI" id="CHEBI:18420"/>
    </cofactor>
</comment>
<dbReference type="PANTHER" id="PTHR22931">
    <property type="entry name" value="PHOSPHOENOLPYRUVATE DIKINASE-RELATED"/>
    <property type="match status" value="1"/>
</dbReference>
<keyword evidence="9" id="KW-0067">ATP-binding</keyword>
<keyword evidence="8" id="KW-0418">Kinase</keyword>
<protein>
    <recommendedName>
        <fullName evidence="4 11">Pyruvate, phosphate dikinase</fullName>
        <ecNumber evidence="3 11">2.7.9.1</ecNumber>
    </recommendedName>
</protein>
<dbReference type="NCBIfam" id="NF004531">
    <property type="entry name" value="PRK05878.1"/>
    <property type="match status" value="1"/>
</dbReference>
<evidence type="ECO:0000256" key="11">
    <source>
        <dbReference type="PIRNR" id="PIRNR000853"/>
    </source>
</evidence>
<dbReference type="PANTHER" id="PTHR22931:SF9">
    <property type="entry name" value="PYRUVATE, PHOSPHATE DIKINASE 1, CHLOROPLASTIC"/>
    <property type="match status" value="1"/>
</dbReference>
<dbReference type="Gene3D" id="3.30.470.20">
    <property type="entry name" value="ATP-grasp fold, B domain"/>
    <property type="match status" value="1"/>
</dbReference>
<dbReference type="InterPro" id="IPR013815">
    <property type="entry name" value="ATP_grasp_subdomain_1"/>
</dbReference>
<feature type="domain" description="PEP-utilising enzyme C-terminal" evidence="15">
    <location>
        <begin position="592"/>
        <end position="942"/>
    </location>
</feature>
<dbReference type="Pfam" id="PF02896">
    <property type="entry name" value="PEP-utilizers_C"/>
    <property type="match status" value="1"/>
</dbReference>
<comment type="similarity">
    <text evidence="2 11">Belongs to the PEP-utilizing enzyme family.</text>
</comment>